<evidence type="ECO:0000259" key="1">
    <source>
        <dbReference type="Pfam" id="PF22600"/>
    </source>
</evidence>
<evidence type="ECO:0000313" key="2">
    <source>
        <dbReference type="EMBL" id="KAJ3224403.1"/>
    </source>
</evidence>
<dbReference type="GO" id="GO:0016779">
    <property type="term" value="F:nucleotidyltransferase activity"/>
    <property type="evidence" value="ECO:0007669"/>
    <property type="project" value="UniProtKB-ARBA"/>
</dbReference>
<dbReference type="InterPro" id="IPR043519">
    <property type="entry name" value="NT_sf"/>
</dbReference>
<feature type="domain" description="Poly(A) RNA polymerase mitochondrial-like central palm" evidence="1">
    <location>
        <begin position="47"/>
        <end position="155"/>
    </location>
</feature>
<protein>
    <recommendedName>
        <fullName evidence="1">Poly(A) RNA polymerase mitochondrial-like central palm domain-containing protein</fullName>
    </recommendedName>
</protein>
<gene>
    <name evidence="2" type="ORF">HK099_008508</name>
</gene>
<reference evidence="2" key="1">
    <citation type="submission" date="2020-05" db="EMBL/GenBank/DDBJ databases">
        <title>Phylogenomic resolution of chytrid fungi.</title>
        <authorList>
            <person name="Stajich J.E."/>
            <person name="Amses K."/>
            <person name="Simmons R."/>
            <person name="Seto K."/>
            <person name="Myers J."/>
            <person name="Bonds A."/>
            <person name="Quandt C.A."/>
            <person name="Barry K."/>
            <person name="Liu P."/>
            <person name="Grigoriev I."/>
            <person name="Longcore J.E."/>
            <person name="James T.Y."/>
        </authorList>
    </citation>
    <scope>NUCLEOTIDE SEQUENCE</scope>
    <source>
        <strain evidence="2">JEL0476</strain>
    </source>
</reference>
<proteinExistence type="predicted"/>
<dbReference type="Pfam" id="PF22600">
    <property type="entry name" value="MTPAP-like_central"/>
    <property type="match status" value="1"/>
</dbReference>
<dbReference type="CDD" id="cd05402">
    <property type="entry name" value="NT_PAP_TUTase"/>
    <property type="match status" value="1"/>
</dbReference>
<dbReference type="PANTHER" id="PTHR12271:SF40">
    <property type="entry name" value="POLY(A) RNA POLYMERASE GLD2"/>
    <property type="match status" value="1"/>
</dbReference>
<organism evidence="2 3">
    <name type="scientific">Clydaea vesicula</name>
    <dbReference type="NCBI Taxonomy" id="447962"/>
    <lineage>
        <taxon>Eukaryota</taxon>
        <taxon>Fungi</taxon>
        <taxon>Fungi incertae sedis</taxon>
        <taxon>Chytridiomycota</taxon>
        <taxon>Chytridiomycota incertae sedis</taxon>
        <taxon>Chytridiomycetes</taxon>
        <taxon>Lobulomycetales</taxon>
        <taxon>Lobulomycetaceae</taxon>
        <taxon>Clydaea</taxon>
    </lineage>
</organism>
<keyword evidence="3" id="KW-1185">Reference proteome</keyword>
<comment type="caution">
    <text evidence="2">The sequence shown here is derived from an EMBL/GenBank/DDBJ whole genome shotgun (WGS) entry which is preliminary data.</text>
</comment>
<dbReference type="AlphaFoldDB" id="A0AAD5U665"/>
<dbReference type="SUPFAM" id="SSF81301">
    <property type="entry name" value="Nucleotidyltransferase"/>
    <property type="match status" value="1"/>
</dbReference>
<evidence type="ECO:0000313" key="3">
    <source>
        <dbReference type="Proteomes" id="UP001211065"/>
    </source>
</evidence>
<sequence length="156" mass="17716">MVNNEFIDVSLATKPTGNRFFEELTDPFYSSEPCQKTLTQTFEENITVEVSELHQRLNFTLEIYNMRLDFLKKIQGIIDLEWPDKDVKAHLFGSTISGLGSVNSDVDIVLITSWDDRINGVSNMNVIASCLKKHGMTNIYTVSAAKVPICKFFDQE</sequence>
<dbReference type="Proteomes" id="UP001211065">
    <property type="component" value="Unassembled WGS sequence"/>
</dbReference>
<accession>A0AAD5U665</accession>
<name>A0AAD5U665_9FUNG</name>
<dbReference type="InterPro" id="IPR054708">
    <property type="entry name" value="MTPAP-like_central"/>
</dbReference>
<dbReference type="PANTHER" id="PTHR12271">
    <property type="entry name" value="POLY A POLYMERASE CID PAP -RELATED"/>
    <property type="match status" value="1"/>
</dbReference>
<dbReference type="GO" id="GO:0031123">
    <property type="term" value="P:RNA 3'-end processing"/>
    <property type="evidence" value="ECO:0007669"/>
    <property type="project" value="TreeGrafter"/>
</dbReference>
<dbReference type="EMBL" id="JADGJW010000094">
    <property type="protein sequence ID" value="KAJ3224403.1"/>
    <property type="molecule type" value="Genomic_DNA"/>
</dbReference>
<dbReference type="Gene3D" id="3.30.460.10">
    <property type="entry name" value="Beta Polymerase, domain 2"/>
    <property type="match status" value="1"/>
</dbReference>
<dbReference type="GO" id="GO:0010605">
    <property type="term" value="P:negative regulation of macromolecule metabolic process"/>
    <property type="evidence" value="ECO:0007669"/>
    <property type="project" value="UniProtKB-ARBA"/>
</dbReference>